<proteinExistence type="predicted"/>
<reference evidence="6" key="1">
    <citation type="submission" date="2018-06" db="EMBL/GenBank/DDBJ databases">
        <authorList>
            <person name="Zhirakovskaya E."/>
        </authorList>
    </citation>
    <scope>NUCLEOTIDE SEQUENCE</scope>
</reference>
<gene>
    <name evidence="6" type="ORF">MNBD_BACTEROID01-1771</name>
</gene>
<dbReference type="InterPro" id="IPR036779">
    <property type="entry name" value="LysM_dom_sf"/>
</dbReference>
<evidence type="ECO:0000256" key="1">
    <source>
        <dbReference type="ARBA" id="ARBA00004370"/>
    </source>
</evidence>
<dbReference type="GO" id="GO:0016020">
    <property type="term" value="C:membrane"/>
    <property type="evidence" value="ECO:0007669"/>
    <property type="project" value="UniProtKB-SubCell"/>
</dbReference>
<dbReference type="Pfam" id="PF01094">
    <property type="entry name" value="ANF_receptor"/>
    <property type="match status" value="1"/>
</dbReference>
<dbReference type="Gene3D" id="3.40.50.2300">
    <property type="match status" value="1"/>
</dbReference>
<keyword evidence="3" id="KW-1133">Transmembrane helix</keyword>
<dbReference type="SUPFAM" id="SSF54106">
    <property type="entry name" value="LysM domain"/>
    <property type="match status" value="5"/>
</dbReference>
<protein>
    <recommendedName>
        <fullName evidence="5">LysM domain-containing protein</fullName>
    </recommendedName>
</protein>
<evidence type="ECO:0000256" key="4">
    <source>
        <dbReference type="ARBA" id="ARBA00023136"/>
    </source>
</evidence>
<dbReference type="CDD" id="cd00118">
    <property type="entry name" value="LysM"/>
    <property type="match status" value="5"/>
</dbReference>
<keyword evidence="4" id="KW-0472">Membrane</keyword>
<dbReference type="PANTHER" id="PTHR33734:SF22">
    <property type="entry name" value="MEMBRANE-BOUND LYTIC MUREIN TRANSGLYCOSYLASE D"/>
    <property type="match status" value="1"/>
</dbReference>
<dbReference type="SMART" id="SM00257">
    <property type="entry name" value="LysM"/>
    <property type="match status" value="5"/>
</dbReference>
<evidence type="ECO:0000313" key="6">
    <source>
        <dbReference type="EMBL" id="VAW13032.1"/>
    </source>
</evidence>
<dbReference type="SUPFAM" id="SSF53822">
    <property type="entry name" value="Periplasmic binding protein-like I"/>
    <property type="match status" value="1"/>
</dbReference>
<accession>A0A3B0TEY3</accession>
<feature type="domain" description="LysM" evidence="5">
    <location>
        <begin position="178"/>
        <end position="222"/>
    </location>
</feature>
<feature type="non-terminal residue" evidence="6">
    <location>
        <position position="681"/>
    </location>
</feature>
<comment type="subcellular location">
    <subcellularLocation>
        <location evidence="1">Membrane</location>
    </subcellularLocation>
</comment>
<dbReference type="Pfam" id="PF01476">
    <property type="entry name" value="LysM"/>
    <property type="match status" value="4"/>
</dbReference>
<keyword evidence="2" id="KW-0812">Transmembrane</keyword>
<dbReference type="Gene3D" id="3.10.350.10">
    <property type="entry name" value="LysM domain"/>
    <property type="match status" value="5"/>
</dbReference>
<dbReference type="EMBL" id="UOEP01000018">
    <property type="protein sequence ID" value="VAW13032.1"/>
    <property type="molecule type" value="Genomic_DNA"/>
</dbReference>
<evidence type="ECO:0000259" key="5">
    <source>
        <dbReference type="PROSITE" id="PS51782"/>
    </source>
</evidence>
<evidence type="ECO:0000256" key="2">
    <source>
        <dbReference type="ARBA" id="ARBA00022692"/>
    </source>
</evidence>
<dbReference type="GO" id="GO:0008932">
    <property type="term" value="F:lytic endotransglycosylase activity"/>
    <property type="evidence" value="ECO:0007669"/>
    <property type="project" value="TreeGrafter"/>
</dbReference>
<dbReference type="InterPro" id="IPR018392">
    <property type="entry name" value="LysM"/>
</dbReference>
<feature type="domain" description="LysM" evidence="5">
    <location>
        <begin position="304"/>
        <end position="349"/>
    </location>
</feature>
<organism evidence="6">
    <name type="scientific">hydrothermal vent metagenome</name>
    <dbReference type="NCBI Taxonomy" id="652676"/>
    <lineage>
        <taxon>unclassified sequences</taxon>
        <taxon>metagenomes</taxon>
        <taxon>ecological metagenomes</taxon>
    </lineage>
</organism>
<evidence type="ECO:0000256" key="3">
    <source>
        <dbReference type="ARBA" id="ARBA00022989"/>
    </source>
</evidence>
<dbReference type="PANTHER" id="PTHR33734">
    <property type="entry name" value="LYSM DOMAIN-CONTAINING GPI-ANCHORED PROTEIN 2"/>
    <property type="match status" value="1"/>
</dbReference>
<dbReference type="AlphaFoldDB" id="A0A3B0TEY3"/>
<name>A0A3B0TEY3_9ZZZZ</name>
<dbReference type="PROSITE" id="PS51782">
    <property type="entry name" value="LYSM"/>
    <property type="match status" value="2"/>
</dbReference>
<dbReference type="InterPro" id="IPR028082">
    <property type="entry name" value="Peripla_BP_I"/>
</dbReference>
<dbReference type="InterPro" id="IPR001828">
    <property type="entry name" value="ANF_lig-bd_rcpt"/>
</dbReference>
<sequence>MKISHFIIIAFFLNLLAPVVLSQDLKEDKIVVIKGGEYIFHKVRKGETIFSLSQKYKVERKVLIYNNPMLIMGLKVGETIKIPYKGNLAPQDTRLEREKPSGFIRHKVKRRETPYFLAKKYGVSIEDLYHFNPGMKKLRKGAVIKIPQWDEKPEKAVSVDKPGAERGQRPTLPVEDMIVHRVKPGETLYSISKKYNRTIREILYYNPDARNLRIGMEIRLPKLISTENINEGKAAGKVGEYFIHTIETGETLYGLQKKYFVPREELIKANPVLKTGFPAGVQLKIPVKYLPHTGAKPVNEDAFIKHTVKKGETLYGLSTLYKIKIPEIKKYNPALESRDGLLMGEVILIPKPPIYGIVQPMGVPKEDSARVYEDYYKVEAVIETPEGCKPKQNQFFFETYQVGLLLPLFLEANDTLNIKPVEDGGPADEELVDTETELGKDTVDTIIEDSTSEVQSKRFYLNSENFLYFYEGVLIAIDSMKKRGISIDLHVFDTKRDSYTVDSIVATDEFRNLDLIIGPIYPSLQKVVADYAYKNRIPMVSPLSSNSSLTGQNPYYFQVNPSYSYLLSQTAELIAEEYFDSNFIVFKTNADKNNPEELLVRLCHEKLFNSGYYSSHNDVSFSIYDFYNQGGFGIPRILSKEKENVFIVPSSSEGEISVAVSNINNYAGQYDITFIGTNKYH</sequence>